<dbReference type="NCBIfam" id="TIGR04131">
    <property type="entry name" value="Bac_Flav_CTERM"/>
    <property type="match status" value="1"/>
</dbReference>
<dbReference type="OrthoDB" id="601690at2"/>
<proteinExistence type="predicted"/>
<evidence type="ECO:0000313" key="2">
    <source>
        <dbReference type="EMBL" id="QEE49343.1"/>
    </source>
</evidence>
<dbReference type="Gene3D" id="2.60.40.10">
    <property type="entry name" value="Immunoglobulins"/>
    <property type="match status" value="2"/>
</dbReference>
<feature type="chain" id="PRO_5023132149" evidence="1">
    <location>
        <begin position="26"/>
        <end position="1246"/>
    </location>
</feature>
<reference evidence="2 3" key="1">
    <citation type="submission" date="2019-08" db="EMBL/GenBank/DDBJ databases">
        <title>Flavobacterium alkalisoli sp. nov., isolated from rhizosphere soil of Suaeda salsa.</title>
        <authorList>
            <person name="Sun J.-Q."/>
            <person name="Xu L."/>
        </authorList>
    </citation>
    <scope>NUCLEOTIDE SEQUENCE [LARGE SCALE GENOMIC DNA]</scope>
    <source>
        <strain evidence="2 3">XS-5</strain>
    </source>
</reference>
<feature type="signal peptide" evidence="1">
    <location>
        <begin position="1"/>
        <end position="25"/>
    </location>
</feature>
<accession>A0A5B9FPW5</accession>
<keyword evidence="3" id="KW-1185">Reference proteome</keyword>
<dbReference type="Pfam" id="PF13585">
    <property type="entry name" value="CHU_C"/>
    <property type="match status" value="1"/>
</dbReference>
<dbReference type="Proteomes" id="UP000321222">
    <property type="component" value="Chromosome"/>
</dbReference>
<keyword evidence="1" id="KW-0732">Signal</keyword>
<gene>
    <name evidence="2" type="ORF">FUA48_07055</name>
</gene>
<sequence>MNIDLTLRRLLFTFSLLMFSMATFAQLPNFTLTVTPTPQTCLGNGMLGFSVSGTNPSASMDYTVYLLPDTTTPVGVTTSSFLGSLSAGDYMVVATQSLGGNSNTQTASVTIIDQVIALNYLLQTVRVRCGADGKITVNVLTGTAVSYEIISGPVTRPLQPSNVFNNLPIGLYQVRVHDNCGNAVVVSVQLTAETPTMSLDPFTAFLDPLPDCNTITIQNTIPDFLPPGTDIFLPITATYTIYPPNGGQPVTLLAPDNGLRVDIPFYNGEQYSYDVTVVDACGNVFEFSDFVITPTFSAIVTPEVYTCEDFSFSIDVFNYMPPFTVQFLDTPAGFNPASFNTMHPNFTEIDQMVYGSETNSVPMGDYTVQVTDGCGNVAVSSFTIETLELTPQVVVQSLGCTSSSVKLSIPGRDIINIELVSAPADYPESLPQDLSALINSDGEFMITGLAYGTYVFEFTDECGIEYTEEITVGSSTFNVDVSQRPGCEEGIGSMMAKGIGTTLTTASIISAPPAFEAPLPANVSANINFVGTLYMNSLPEGEYVFSFSNECGGIITMDVTVVGYHKVVNSYAVTENCGSFVLNIQNASNGTELQQFWLQKYYPGIDDWGHPGTGATAANVGSVNAVTLINNANNLSLPYDGQFRIVKTFNTYSNGSSANNKCTEVLHEFFVSGGPQIIDYYNTPCLTGNVEVAIEAEGIGPLNYAVIEMNGEPFFIDNEESNVFNGLVPGTYIFRVEDSCGNYRNVQLDLTEVQPIEITASNLCQGVNGQLSVPQFSFLSYEWYNGDDPDTILSTSNTLEFSPFNGNTDSGTYYVRVFTDNPVSCMNQTLEYEVLPTNELNAGDDNTVLYCNDGSVINLENYLSSPHDEGGVWSDVNGTGMLSGSEFDITNLEEGIYEFRYIITGMCNMADEAVITVNLTDIPDAPQADPVAAICEGEDIMLGAGEVVNAVYEWTGPDNFTSSEQNPVIANAGITAAGTYQVRVVVNGCASLTTPVNVMVKELPVFEITGDASLCEGQTGQLEIISGNFDEDLVTYQWYLDNNLIEGVDALEIEVYETGVYSVTVSSDGCITEESFEVTENTAAFDVIIENGCRDFDYMVWIANADELDGVSYSWTGPEGFNAVGSEINISQLAAGTYTVEAVNVEGCSVTASVDIDNTFCLIPRGISPGDDDYNNEFDLSNLNVQDLKIYNRYGLLVYEKQNYKNEWHGQSDKGDELPTGTYYYVVTLSAGKKVTGWVYLQRYLN</sequence>
<evidence type="ECO:0000313" key="3">
    <source>
        <dbReference type="Proteomes" id="UP000321222"/>
    </source>
</evidence>
<evidence type="ECO:0000256" key="1">
    <source>
        <dbReference type="SAM" id="SignalP"/>
    </source>
</evidence>
<dbReference type="InterPro" id="IPR026341">
    <property type="entry name" value="T9SS_type_B"/>
</dbReference>
<dbReference type="InterPro" id="IPR013783">
    <property type="entry name" value="Ig-like_fold"/>
</dbReference>
<name>A0A5B9FPW5_9FLAO</name>
<dbReference type="KEGG" id="fak:FUA48_07055"/>
<dbReference type="AlphaFoldDB" id="A0A5B9FPW5"/>
<protein>
    <submittedName>
        <fullName evidence="2">Gliding motility-associated C-terminal domain-containing protein</fullName>
    </submittedName>
</protein>
<dbReference type="EMBL" id="CP042831">
    <property type="protein sequence ID" value="QEE49343.1"/>
    <property type="molecule type" value="Genomic_DNA"/>
</dbReference>
<organism evidence="2 3">
    <name type="scientific">Flavobacterium alkalisoli</name>
    <dbReference type="NCBI Taxonomy" id="2602769"/>
    <lineage>
        <taxon>Bacteria</taxon>
        <taxon>Pseudomonadati</taxon>
        <taxon>Bacteroidota</taxon>
        <taxon>Flavobacteriia</taxon>
        <taxon>Flavobacteriales</taxon>
        <taxon>Flavobacteriaceae</taxon>
        <taxon>Flavobacterium</taxon>
    </lineage>
</organism>